<evidence type="ECO:0000313" key="4">
    <source>
        <dbReference type="Proteomes" id="UP000216682"/>
    </source>
</evidence>
<dbReference type="GO" id="GO:0006508">
    <property type="term" value="P:proteolysis"/>
    <property type="evidence" value="ECO:0007669"/>
    <property type="project" value="InterPro"/>
</dbReference>
<evidence type="ECO:0000256" key="1">
    <source>
        <dbReference type="SAM" id="Coils"/>
    </source>
</evidence>
<dbReference type="SUPFAM" id="SSF52096">
    <property type="entry name" value="ClpP/crotonase"/>
    <property type="match status" value="1"/>
</dbReference>
<dbReference type="Proteomes" id="UP000216682">
    <property type="component" value="Unassembled WGS sequence"/>
</dbReference>
<keyword evidence="1" id="KW-0175">Coiled coil</keyword>
<proteinExistence type="predicted"/>
<dbReference type="RefSeq" id="WP_094905653.1">
    <property type="nucleotide sequence ID" value="NZ_NPEZ01000001.1"/>
</dbReference>
<dbReference type="InterPro" id="IPR029045">
    <property type="entry name" value="ClpP/crotonase-like_dom_sf"/>
</dbReference>
<organism evidence="3 4">
    <name type="scientific">Salinicoccus roseus</name>
    <dbReference type="NCBI Taxonomy" id="45670"/>
    <lineage>
        <taxon>Bacteria</taxon>
        <taxon>Bacillati</taxon>
        <taxon>Bacillota</taxon>
        <taxon>Bacilli</taxon>
        <taxon>Bacillales</taxon>
        <taxon>Staphylococcaceae</taxon>
        <taxon>Salinicoccus</taxon>
    </lineage>
</organism>
<name>A0A265E9F8_9STAP</name>
<dbReference type="AlphaFoldDB" id="A0A265E9F8"/>
<gene>
    <name evidence="3" type="ORF">CFN03_02490</name>
</gene>
<accession>A0A265E9F8</accession>
<reference evidence="3 4" key="1">
    <citation type="submission" date="2017-07" db="EMBL/GenBank/DDBJ databases">
        <title>Shotgun whole genome sequences of three halophilic bacterial isolates.</title>
        <authorList>
            <person name="Pozzo T."/>
            <person name="Higdon S.M."/>
            <person name="Quillaguaman J."/>
        </authorList>
    </citation>
    <scope>NUCLEOTIDE SEQUENCE [LARGE SCALE GENOMIC DNA]</scope>
    <source>
        <strain evidence="3 4">BU-1</strain>
    </source>
</reference>
<feature type="coiled-coil region" evidence="1">
    <location>
        <begin position="194"/>
        <end position="221"/>
    </location>
</feature>
<protein>
    <recommendedName>
        <fullName evidence="2">Tail specific protease domain-containing protein</fullName>
    </recommendedName>
</protein>
<dbReference type="EMBL" id="NPEZ01000001">
    <property type="protein sequence ID" value="OZT78170.1"/>
    <property type="molecule type" value="Genomic_DNA"/>
</dbReference>
<dbReference type="InterPro" id="IPR005151">
    <property type="entry name" value="Tail-specific_protease"/>
</dbReference>
<evidence type="ECO:0000259" key="2">
    <source>
        <dbReference type="Pfam" id="PF03572"/>
    </source>
</evidence>
<feature type="domain" description="Tail specific protease" evidence="2">
    <location>
        <begin position="186"/>
        <end position="379"/>
    </location>
</feature>
<comment type="caution">
    <text evidence="3">The sequence shown here is derived from an EMBL/GenBank/DDBJ whole genome shotgun (WGS) entry which is preliminary data.</text>
</comment>
<dbReference type="Gene3D" id="3.90.226.10">
    <property type="entry name" value="2-enoyl-CoA Hydratase, Chain A, domain 1"/>
    <property type="match status" value="1"/>
</dbReference>
<dbReference type="GO" id="GO:0008236">
    <property type="term" value="F:serine-type peptidase activity"/>
    <property type="evidence" value="ECO:0007669"/>
    <property type="project" value="InterPro"/>
</dbReference>
<dbReference type="Pfam" id="PF03572">
    <property type="entry name" value="Peptidase_S41"/>
    <property type="match status" value="1"/>
</dbReference>
<sequence length="421" mass="48328">MYTEIFDDIISITHNDYSGHLDKKGWDDPGKYRDRIKRMEAEDALDAVTFQEIVEDYLLDFKDRHMYFRVKDNGKLNTYHNGFSTRRFDDKLHVTEVTDEDRLETGDALLSLDGTPIRVLIEKHERELFELVAERENWKPIIQRYSSCEVESRDGTVKTMELKQYANQNRKPEFKVDRLNDGVLFMSLPSFANIKAVEVMLEEYQEHLETAEKLIIDVRENGGGSDLAFRNLLPYLFPEGETSIPLEDSIQAFNCTRRNVELTAKVFGQFLENIDDETVKTNLNKYMEEMTKNVGQGFKILEDESPAINIQGKALPEKVVALSDVKCASASEALIELCKESPKAAVIGRPTAGVNDYSNLVIEEWENLFELWYPTSRMAGMNEKADGEAASIIHPDIHIPWTPTHITRDVDLEKALEFLQT</sequence>
<evidence type="ECO:0000313" key="3">
    <source>
        <dbReference type="EMBL" id="OZT78170.1"/>
    </source>
</evidence>